<reference evidence="1" key="1">
    <citation type="journal article" date="2020" name="bioRxiv">
        <title>A rank-normalized archaeal taxonomy based on genome phylogeny resolves widespread incomplete and uneven classifications.</title>
        <authorList>
            <person name="Rinke C."/>
            <person name="Chuvochina M."/>
            <person name="Mussig A.J."/>
            <person name="Chaumeil P.-A."/>
            <person name="Waite D.W."/>
            <person name="Whitman W.B."/>
            <person name="Parks D.H."/>
            <person name="Hugenholtz P."/>
        </authorList>
    </citation>
    <scope>NUCLEOTIDE SEQUENCE</scope>
    <source>
        <strain evidence="1">UBA8838</strain>
    </source>
</reference>
<evidence type="ECO:0000313" key="2">
    <source>
        <dbReference type="Proteomes" id="UP000646844"/>
    </source>
</evidence>
<comment type="caution">
    <text evidence="1">The sequence shown here is derived from an EMBL/GenBank/DDBJ whole genome shotgun (WGS) entry which is preliminary data.</text>
</comment>
<dbReference type="Proteomes" id="UP000646844">
    <property type="component" value="Unassembled WGS sequence"/>
</dbReference>
<accession>A0A832T0E8</accession>
<gene>
    <name evidence="1" type="ORF">HA332_01095</name>
</gene>
<evidence type="ECO:0000313" key="1">
    <source>
        <dbReference type="EMBL" id="HII73017.1"/>
    </source>
</evidence>
<sequence>MDRETGKKEIIHAKVKKFWFASRGNKADKGNRNVKFRVMDDHVLVKVKDPWSK</sequence>
<dbReference type="EMBL" id="DUJO01000003">
    <property type="protein sequence ID" value="HII73017.1"/>
    <property type="molecule type" value="Genomic_DNA"/>
</dbReference>
<dbReference type="AlphaFoldDB" id="A0A832T0E8"/>
<protein>
    <submittedName>
        <fullName evidence="1">Uncharacterized protein</fullName>
    </submittedName>
</protein>
<name>A0A832T0E8_9CREN</name>
<proteinExistence type="predicted"/>
<organism evidence="1 2">
    <name type="scientific">Sulfurisphaera tokodaii</name>
    <dbReference type="NCBI Taxonomy" id="111955"/>
    <lineage>
        <taxon>Archaea</taxon>
        <taxon>Thermoproteota</taxon>
        <taxon>Thermoprotei</taxon>
        <taxon>Sulfolobales</taxon>
        <taxon>Sulfolobaceae</taxon>
        <taxon>Sulfurisphaera</taxon>
    </lineage>
</organism>